<sequence length="77" mass="9037">MNKIKWDNKVVKVARKPDVEATLFYTFDENKPERLYEYEIWFNESAGTATIISNNENESYGELDKDNAQALKNNFLN</sequence>
<evidence type="ECO:0000313" key="2">
    <source>
        <dbReference type="Proteomes" id="UP001307168"/>
    </source>
</evidence>
<reference evidence="1 2" key="1">
    <citation type="submission" date="2023-03" db="EMBL/GenBank/DDBJ databases">
        <title>Bacillus Genome Sequencing.</title>
        <authorList>
            <person name="Dunlap C."/>
        </authorList>
    </citation>
    <scope>NUCLEOTIDE SEQUENCE [LARGE SCALE GENOMIC DNA]</scope>
    <source>
        <strain evidence="1 2">B-41290</strain>
    </source>
</reference>
<comment type="caution">
    <text evidence="1">The sequence shown here is derived from an EMBL/GenBank/DDBJ whole genome shotgun (WGS) entry which is preliminary data.</text>
</comment>
<protein>
    <submittedName>
        <fullName evidence="1">Uncharacterized protein</fullName>
    </submittedName>
</protein>
<evidence type="ECO:0000313" key="1">
    <source>
        <dbReference type="EMBL" id="MEC0277006.1"/>
    </source>
</evidence>
<name>A0AAW9NGE4_9BACI</name>
<organism evidence="1 2">
    <name type="scientific">Peribacillus castrilensis</name>
    <dbReference type="NCBI Taxonomy" id="2897690"/>
    <lineage>
        <taxon>Bacteria</taxon>
        <taxon>Bacillati</taxon>
        <taxon>Bacillota</taxon>
        <taxon>Bacilli</taxon>
        <taxon>Bacillales</taxon>
        <taxon>Bacillaceae</taxon>
        <taxon>Peribacillus</taxon>
    </lineage>
</organism>
<dbReference type="AlphaFoldDB" id="A0AAW9NGE4"/>
<keyword evidence="2" id="KW-1185">Reference proteome</keyword>
<dbReference type="Proteomes" id="UP001307168">
    <property type="component" value="Unassembled WGS sequence"/>
</dbReference>
<dbReference type="RefSeq" id="WP_134783722.1">
    <property type="nucleotide sequence ID" value="NZ_JARNBH010000049.1"/>
</dbReference>
<proteinExistence type="predicted"/>
<gene>
    <name evidence="1" type="ORF">P4706_28870</name>
</gene>
<accession>A0AAW9NGE4</accession>
<dbReference type="EMBL" id="JARNBH010000049">
    <property type="protein sequence ID" value="MEC0277006.1"/>
    <property type="molecule type" value="Genomic_DNA"/>
</dbReference>